<keyword evidence="2 3" id="KW-0802">TPR repeat</keyword>
<accession>A0ABD3NJ52</accession>
<keyword evidence="6" id="KW-1185">Reference proteome</keyword>
<feature type="region of interest" description="Disordered" evidence="4">
    <location>
        <begin position="341"/>
        <end position="411"/>
    </location>
</feature>
<evidence type="ECO:0000313" key="6">
    <source>
        <dbReference type="Proteomes" id="UP001530400"/>
    </source>
</evidence>
<protein>
    <recommendedName>
        <fullName evidence="7">Kinesin light chain</fullName>
    </recommendedName>
</protein>
<name>A0ABD3NJ52_9STRA</name>
<evidence type="ECO:0000256" key="3">
    <source>
        <dbReference type="PROSITE-ProRule" id="PRU00339"/>
    </source>
</evidence>
<reference evidence="5 6" key="1">
    <citation type="submission" date="2024-10" db="EMBL/GenBank/DDBJ databases">
        <title>Updated reference genomes for cyclostephanoid diatoms.</title>
        <authorList>
            <person name="Roberts W.R."/>
            <person name="Alverson A.J."/>
        </authorList>
    </citation>
    <scope>NUCLEOTIDE SEQUENCE [LARGE SCALE GENOMIC DNA]</scope>
    <source>
        <strain evidence="5 6">AJA010-31</strain>
    </source>
</reference>
<dbReference type="SUPFAM" id="SSF48452">
    <property type="entry name" value="TPR-like"/>
    <property type="match status" value="1"/>
</dbReference>
<dbReference type="EMBL" id="JALLPJ020001128">
    <property type="protein sequence ID" value="KAL3775887.1"/>
    <property type="molecule type" value="Genomic_DNA"/>
</dbReference>
<dbReference type="InterPro" id="IPR011990">
    <property type="entry name" value="TPR-like_helical_dom_sf"/>
</dbReference>
<evidence type="ECO:0000313" key="5">
    <source>
        <dbReference type="EMBL" id="KAL3775887.1"/>
    </source>
</evidence>
<dbReference type="Gene3D" id="1.25.40.10">
    <property type="entry name" value="Tetratricopeptide repeat domain"/>
    <property type="match status" value="1"/>
</dbReference>
<keyword evidence="1" id="KW-0677">Repeat</keyword>
<dbReference type="Pfam" id="PF13374">
    <property type="entry name" value="TPR_10"/>
    <property type="match status" value="1"/>
</dbReference>
<evidence type="ECO:0000256" key="1">
    <source>
        <dbReference type="ARBA" id="ARBA00022737"/>
    </source>
</evidence>
<feature type="compositionally biased region" description="Acidic residues" evidence="4">
    <location>
        <begin position="198"/>
        <end position="213"/>
    </location>
</feature>
<proteinExistence type="predicted"/>
<dbReference type="PANTHER" id="PTHR45641">
    <property type="entry name" value="TETRATRICOPEPTIDE REPEAT PROTEIN (AFU_ORTHOLOGUE AFUA_6G03870)"/>
    <property type="match status" value="1"/>
</dbReference>
<dbReference type="SMART" id="SM00028">
    <property type="entry name" value="TPR"/>
    <property type="match status" value="2"/>
</dbReference>
<feature type="compositionally biased region" description="Basic residues" evidence="4">
    <location>
        <begin position="45"/>
        <end position="56"/>
    </location>
</feature>
<feature type="repeat" description="TPR" evidence="3">
    <location>
        <begin position="139"/>
        <end position="172"/>
    </location>
</feature>
<evidence type="ECO:0008006" key="7">
    <source>
        <dbReference type="Google" id="ProtNLM"/>
    </source>
</evidence>
<dbReference type="Proteomes" id="UP001530400">
    <property type="component" value="Unassembled WGS sequence"/>
</dbReference>
<dbReference type="PROSITE" id="PS50005">
    <property type="entry name" value="TPR"/>
    <property type="match status" value="1"/>
</dbReference>
<dbReference type="AlphaFoldDB" id="A0ABD3NJ52"/>
<evidence type="ECO:0000256" key="2">
    <source>
        <dbReference type="ARBA" id="ARBA00022803"/>
    </source>
</evidence>
<feature type="compositionally biased region" description="Low complexity" evidence="4">
    <location>
        <begin position="70"/>
        <end position="86"/>
    </location>
</feature>
<sequence>MMSAAVAKRLPTLLRATKSPFIAFQLHRTSSSLSIQQSNNALSHHITHKSPQHSQHRLSSSSPIDITVTKSNNNNSESNNNSSNSNKSHDQITEESILALQSELRTHHRCANYTSALSTASILLEKTTSHFGILHPATASAYNNLGLMNKCLGQYTEAKEAYEESLRIYGEVCGKDHGSYAAALSNLGMLERSRVMEVDDDDNGNNTDEEEDDTKEKLTTLDKLQLNESSIEYFDEAYRIRLAELGPTHPHTISSRSQLGSAMAYAVIMERRNKLLSSNSSGLIENELRSMKHALSVESEEEMEKHVPLAVARAASKSMEGTSRLSLRRWDAAEEHLRGALRSAVENPRGESVGRPLEYLPNDGNVASSIGAGKGKKDRSLPKKDRRKAAKEAKREQRANNALLQSDTTGDESSHNLIAIQGAAAKVSTLSAATAAQNLAVFLKNYSDWLQLTLMDRASKIETLPEEEQPKEKDRQEQQMMELTVNVKEARHLYEAALHVRSQLLPPHHPDVVATKFSLAELLDVPKEGAVAGMGIGVEANSVRANALREEILAAYNVEERDVDATAASN</sequence>
<comment type="caution">
    <text evidence="5">The sequence shown here is derived from an EMBL/GenBank/DDBJ whole genome shotgun (WGS) entry which is preliminary data.</text>
</comment>
<gene>
    <name evidence="5" type="ORF">ACHAWO_012905</name>
</gene>
<organism evidence="5 6">
    <name type="scientific">Cyclotella atomus</name>
    <dbReference type="NCBI Taxonomy" id="382360"/>
    <lineage>
        <taxon>Eukaryota</taxon>
        <taxon>Sar</taxon>
        <taxon>Stramenopiles</taxon>
        <taxon>Ochrophyta</taxon>
        <taxon>Bacillariophyta</taxon>
        <taxon>Coscinodiscophyceae</taxon>
        <taxon>Thalassiosirophycidae</taxon>
        <taxon>Stephanodiscales</taxon>
        <taxon>Stephanodiscaceae</taxon>
        <taxon>Cyclotella</taxon>
    </lineage>
</organism>
<feature type="region of interest" description="Disordered" evidence="4">
    <location>
        <begin position="196"/>
        <end position="216"/>
    </location>
</feature>
<dbReference type="InterPro" id="IPR019734">
    <property type="entry name" value="TPR_rpt"/>
</dbReference>
<evidence type="ECO:0000256" key="4">
    <source>
        <dbReference type="SAM" id="MobiDB-lite"/>
    </source>
</evidence>
<feature type="region of interest" description="Disordered" evidence="4">
    <location>
        <begin position="44"/>
        <end position="92"/>
    </location>
</feature>
<dbReference type="Pfam" id="PF13424">
    <property type="entry name" value="TPR_12"/>
    <property type="match status" value="1"/>
</dbReference>